<dbReference type="SMART" id="SM01119">
    <property type="entry name" value="D-ser_dehydrat"/>
    <property type="match status" value="1"/>
</dbReference>
<feature type="repeat" description="ANK" evidence="3">
    <location>
        <begin position="820"/>
        <end position="852"/>
    </location>
</feature>
<protein>
    <recommendedName>
        <fullName evidence="4">Reverse transcriptase domain-containing protein</fullName>
    </recommendedName>
</protein>
<gene>
    <name evidence="5" type="ORF">MGAL_10B057891</name>
</gene>
<organism evidence="5 6">
    <name type="scientific">Mytilus galloprovincialis</name>
    <name type="common">Mediterranean mussel</name>
    <dbReference type="NCBI Taxonomy" id="29158"/>
    <lineage>
        <taxon>Eukaryota</taxon>
        <taxon>Metazoa</taxon>
        <taxon>Spiralia</taxon>
        <taxon>Lophotrochozoa</taxon>
        <taxon>Mollusca</taxon>
        <taxon>Bivalvia</taxon>
        <taxon>Autobranchia</taxon>
        <taxon>Pteriomorphia</taxon>
        <taxon>Mytilida</taxon>
        <taxon>Mytiloidea</taxon>
        <taxon>Mytilidae</taxon>
        <taxon>Mytilinae</taxon>
        <taxon>Mytilus</taxon>
    </lineage>
</organism>
<dbReference type="Gene3D" id="2.40.37.20">
    <property type="entry name" value="D-serine dehydratase-like domain"/>
    <property type="match status" value="1"/>
</dbReference>
<dbReference type="Pfam" id="PF00078">
    <property type="entry name" value="RVT_1"/>
    <property type="match status" value="1"/>
</dbReference>
<dbReference type="GO" id="GO:0036088">
    <property type="term" value="P:D-serine catabolic process"/>
    <property type="evidence" value="ECO:0007669"/>
    <property type="project" value="TreeGrafter"/>
</dbReference>
<dbReference type="InterPro" id="IPR000477">
    <property type="entry name" value="RT_dom"/>
</dbReference>
<dbReference type="Gene3D" id="3.20.20.10">
    <property type="entry name" value="Alanine racemase"/>
    <property type="match status" value="1"/>
</dbReference>
<evidence type="ECO:0000256" key="1">
    <source>
        <dbReference type="ARBA" id="ARBA00005323"/>
    </source>
</evidence>
<dbReference type="InterPro" id="IPR027417">
    <property type="entry name" value="P-loop_NTPase"/>
</dbReference>
<evidence type="ECO:0000313" key="6">
    <source>
        <dbReference type="Proteomes" id="UP000596742"/>
    </source>
</evidence>
<dbReference type="InterPro" id="IPR043502">
    <property type="entry name" value="DNA/RNA_pol_sf"/>
</dbReference>
<keyword evidence="6" id="KW-1185">Reference proteome</keyword>
<sequence length="1230" mass="138900">MGIRFLNVYMNNNDDYDDEFYENALRHKRLLEDNMLGPLYIPNDILNQNIHIDEIQKVVLHLKEKKAPGIGVISVLFRHRKSSIVMEESTNRPIPKGSAIDPRIPLNYKGISLLSVIAKCYSSTLNNRVQQFLEDNGLIVDEQGGFRRDRSCEDHVFSLNCLILGRKSTFDTFEDLKKAFDYVDRNLLQYKLQLNGIDGNMYNAISSLYIDTESCVCVNDHRTNWFQYSNGIRQGDNLSPFIAKGIVYRLFALFVNDLATEIKDLETGIPCDNEKISLLLYADDIVILTENENDMQRCLDVLYSWCQRWRLSVNCLKSNVMHFRKQRVPQSNFNFKIGPNSLQYVSQYKYLGIIFNDKMDFSIATETLATERKFLIKESTGCTLTGDFSPTLTPLGRELGTLMTNGTNKRIEVSTLEEAEFYANNGFDDILYAHPLIATRIERCKQLAYRLKAFHVMIESLHGLNALLSSPLDNGKKWSVYLEIDDGSGRSGVPWDSDDVIKLAKEASESPHIDLQGLYLFNGRTYEAKGTKGIENANKEGTDLLTSLHKRFTDNNMECRTLAIGNTPSCSRPHESMNVLTEFHPGNYIFYDMQQVTIGSCSEDDIACRLTTRIIGHKPSHNIFLIDCGFLALSYDGMKEHPDEFSTFVDNPDLKVIGFSQEIGKVTTKSGDKLNYDKYPIGSQLFIFPWHNFIKNAECGNVQKIENFIKNGISVNCKDSNGYTALHRAAGAGTLLIVKLLLQEKAHIDCTDIYGKTPLQWAAESGKELVVGHLIKKGASVNAKDEEKATALHWASGAGHSNTIGMLLLHGAVVNHHDISGQTALHWAASNGSMDTVETLLKGGAKKDIEDENGMTPYDLARRFRHKEVQTLIQNFTEESLLKADANSDANIPNEHFPFPGISDANEFKKLIAMGTFESYENRVYLAGPCNSGKSSLASILIGGKVVTKWRSRDGLIIYFGRNGILLKKKKMIPLRIGENELILKLLRGKPNLIIEDTPITEDLPSGNESDHIIETEQQNATQMQTEEVSILTEKDVRTKLEQLEASIPKVERRKLFTSRKISNHTAICIHKDVLKELKDGKYKMEIAPSDLVDFGGQRSFDMTHQLFIQHKGTFVLMFDGSIGLYKPLKEYPQGIFTAASILTHWVNSILAYCGDSDDIMPIIKEVKQKTKEYTEELTKIFSAHKHIKHIVCSRVFFVNATNQKDPEIENLTDHLVEIAFQQPSWGEKP</sequence>
<dbReference type="CDD" id="cd01650">
    <property type="entry name" value="RT_nLTR_like"/>
    <property type="match status" value="1"/>
</dbReference>
<evidence type="ECO:0000259" key="4">
    <source>
        <dbReference type="PROSITE" id="PS50878"/>
    </source>
</evidence>
<dbReference type="SUPFAM" id="SSF48403">
    <property type="entry name" value="Ankyrin repeat"/>
    <property type="match status" value="1"/>
</dbReference>
<dbReference type="PROSITE" id="PS50088">
    <property type="entry name" value="ANK_REPEAT"/>
    <property type="match status" value="4"/>
</dbReference>
<dbReference type="PROSITE" id="PS50297">
    <property type="entry name" value="ANK_REP_REGION"/>
    <property type="match status" value="4"/>
</dbReference>
<dbReference type="PANTHER" id="PTHR28004:SF2">
    <property type="entry name" value="D-SERINE DEHYDRATASE"/>
    <property type="match status" value="1"/>
</dbReference>
<comment type="similarity">
    <text evidence="1">Belongs to the DSD1 family.</text>
</comment>
<reference evidence="5" key="1">
    <citation type="submission" date="2018-11" db="EMBL/GenBank/DDBJ databases">
        <authorList>
            <person name="Alioto T."/>
            <person name="Alioto T."/>
        </authorList>
    </citation>
    <scope>NUCLEOTIDE SEQUENCE</scope>
</reference>
<dbReference type="InterPro" id="IPR002110">
    <property type="entry name" value="Ankyrin_rpt"/>
</dbReference>
<dbReference type="OrthoDB" id="6150687at2759"/>
<keyword evidence="3" id="KW-0040">ANK repeat</keyword>
<evidence type="ECO:0000256" key="2">
    <source>
        <dbReference type="ARBA" id="ARBA00023239"/>
    </source>
</evidence>
<dbReference type="Gene3D" id="3.40.50.300">
    <property type="entry name" value="P-loop containing nucleotide triphosphate hydrolases"/>
    <property type="match status" value="1"/>
</dbReference>
<feature type="repeat" description="ANK" evidence="3">
    <location>
        <begin position="787"/>
        <end position="819"/>
    </location>
</feature>
<dbReference type="SUPFAM" id="SSF56672">
    <property type="entry name" value="DNA/RNA polymerases"/>
    <property type="match status" value="1"/>
</dbReference>
<proteinExistence type="inferred from homology"/>
<dbReference type="SUPFAM" id="SSF52540">
    <property type="entry name" value="P-loop containing nucleoside triphosphate hydrolases"/>
    <property type="match status" value="1"/>
</dbReference>
<dbReference type="EMBL" id="UYJE01004381">
    <property type="protein sequence ID" value="VDI27516.1"/>
    <property type="molecule type" value="Genomic_DNA"/>
</dbReference>
<keyword evidence="2" id="KW-0456">Lyase</keyword>
<dbReference type="AlphaFoldDB" id="A0A8B6E209"/>
<dbReference type="PANTHER" id="PTHR28004">
    <property type="entry name" value="ZGC:162816-RELATED"/>
    <property type="match status" value="1"/>
</dbReference>
<evidence type="ECO:0000313" key="5">
    <source>
        <dbReference type="EMBL" id="VDI27516.1"/>
    </source>
</evidence>
<dbReference type="InterPro" id="IPR042208">
    <property type="entry name" value="D-ser_dehydrat-like_sf"/>
</dbReference>
<dbReference type="Proteomes" id="UP000596742">
    <property type="component" value="Unassembled WGS sequence"/>
</dbReference>
<evidence type="ECO:0000256" key="3">
    <source>
        <dbReference type="PROSITE-ProRule" id="PRU00023"/>
    </source>
</evidence>
<dbReference type="InterPro" id="IPR051466">
    <property type="entry name" value="D-amino_acid_metab_enzyme"/>
</dbReference>
<dbReference type="SUPFAM" id="SSF51419">
    <property type="entry name" value="PLP-binding barrel"/>
    <property type="match status" value="1"/>
</dbReference>
<dbReference type="InterPro" id="IPR026956">
    <property type="entry name" value="D-ser_dehydrat-like_dom"/>
</dbReference>
<dbReference type="InterPro" id="IPR001608">
    <property type="entry name" value="Ala_racemase_N"/>
</dbReference>
<dbReference type="GO" id="GO:0008721">
    <property type="term" value="F:D-serine ammonia-lyase activity"/>
    <property type="evidence" value="ECO:0007669"/>
    <property type="project" value="TreeGrafter"/>
</dbReference>
<dbReference type="Gene3D" id="1.25.40.20">
    <property type="entry name" value="Ankyrin repeat-containing domain"/>
    <property type="match status" value="2"/>
</dbReference>
<dbReference type="SMART" id="SM00248">
    <property type="entry name" value="ANK"/>
    <property type="match status" value="4"/>
</dbReference>
<comment type="caution">
    <text evidence="5">The sequence shown here is derived from an EMBL/GenBank/DDBJ whole genome shotgun (WGS) entry which is preliminary data.</text>
</comment>
<dbReference type="InterPro" id="IPR036770">
    <property type="entry name" value="Ankyrin_rpt-contain_sf"/>
</dbReference>
<dbReference type="PROSITE" id="PS50878">
    <property type="entry name" value="RT_POL"/>
    <property type="match status" value="1"/>
</dbReference>
<dbReference type="Pfam" id="PF01168">
    <property type="entry name" value="Ala_racemase_N"/>
    <property type="match status" value="1"/>
</dbReference>
<feature type="repeat" description="ANK" evidence="3">
    <location>
        <begin position="721"/>
        <end position="753"/>
    </location>
</feature>
<feature type="repeat" description="ANK" evidence="3">
    <location>
        <begin position="754"/>
        <end position="786"/>
    </location>
</feature>
<feature type="domain" description="Reverse transcriptase" evidence="4">
    <location>
        <begin position="75"/>
        <end position="355"/>
    </location>
</feature>
<dbReference type="Pfam" id="PF14031">
    <property type="entry name" value="D-ser_dehydrat"/>
    <property type="match status" value="1"/>
</dbReference>
<dbReference type="Pfam" id="PF12796">
    <property type="entry name" value="Ank_2"/>
    <property type="match status" value="2"/>
</dbReference>
<accession>A0A8B6E209</accession>
<dbReference type="InterPro" id="IPR029066">
    <property type="entry name" value="PLP-binding_barrel"/>
</dbReference>
<name>A0A8B6E209_MYTGA</name>